<dbReference type="GO" id="GO:0071949">
    <property type="term" value="F:FAD binding"/>
    <property type="evidence" value="ECO:0007669"/>
    <property type="project" value="InterPro"/>
</dbReference>
<dbReference type="InterPro" id="IPR002938">
    <property type="entry name" value="FAD-bd"/>
</dbReference>
<dbReference type="EMBL" id="WUBL01000125">
    <property type="protein sequence ID" value="KAF2965126.1"/>
    <property type="molecule type" value="Genomic_DNA"/>
</dbReference>
<reference evidence="8 9" key="1">
    <citation type="submission" date="2019-12" db="EMBL/GenBank/DDBJ databases">
        <title>Draft genome sequence of the ascomycete Xylaria multiplex DSM 110363.</title>
        <authorList>
            <person name="Buettner E."/>
            <person name="Kellner H."/>
        </authorList>
    </citation>
    <scope>NUCLEOTIDE SEQUENCE [LARGE SCALE GENOMIC DNA]</scope>
    <source>
        <strain evidence="8 9">DSM 110363</strain>
    </source>
</reference>
<name>A0A7C8IJE2_9PEZI</name>
<evidence type="ECO:0000256" key="2">
    <source>
        <dbReference type="ARBA" id="ARBA00022630"/>
    </source>
</evidence>
<sequence>MMDAREGQVHFLSGKKIVVAGAGVAGLAFAIALRKLWPPSIEPPVIIIYDRDAKESSIGREGYSLSLNGIDHDSGLYALRQLGLLDEIVDLAVFRVEDQGRGTGHFTMWTHEFRPMISVRPKVIKDLPTAGIRIARKDLRRILVEATSASTEIRWGTACTSVKQLEDGRLRIRLVNEESVEADEECDILVAADGASSKIRACLRLEDKLQFAGSVQMAGSARFEAEIPSPLDANWGGVLTGTGAACFFSRIDQHSLVWALSILESEPRPKYDNSNPQEVEEFFCQVRELGRDISEPFKAILDATDPSTTLVLNAKDKQPFPHDMKTGPVLFIGDANHAVSPFAGNGANLALKDGWDLAEQLCQSSKLSEAVKAYDKRSVPRAIATLKSSHWRIKVGHATGSSYWMYRIFFTVVGTIIGLLGR</sequence>
<keyword evidence="2" id="KW-0285">Flavoprotein</keyword>
<dbReference type="Gene3D" id="3.50.50.60">
    <property type="entry name" value="FAD/NAD(P)-binding domain"/>
    <property type="match status" value="1"/>
</dbReference>
<keyword evidence="3" id="KW-0274">FAD</keyword>
<dbReference type="InParanoid" id="A0A7C8IJE2"/>
<dbReference type="AlphaFoldDB" id="A0A7C8IJE2"/>
<evidence type="ECO:0000256" key="3">
    <source>
        <dbReference type="ARBA" id="ARBA00022827"/>
    </source>
</evidence>
<accession>A0A7C8IJE2</accession>
<dbReference type="PANTHER" id="PTHR46972:SF1">
    <property type="entry name" value="FAD DEPENDENT OXIDOREDUCTASE DOMAIN-CONTAINING PROTEIN"/>
    <property type="match status" value="1"/>
</dbReference>
<feature type="transmembrane region" description="Helical" evidence="6">
    <location>
        <begin position="403"/>
        <end position="421"/>
    </location>
</feature>
<comment type="caution">
    <text evidence="8">The sequence shown here is derived from an EMBL/GenBank/DDBJ whole genome shotgun (WGS) entry which is preliminary data.</text>
</comment>
<feature type="domain" description="FAD-binding" evidence="7">
    <location>
        <begin position="18"/>
        <end position="385"/>
    </location>
</feature>
<evidence type="ECO:0000259" key="7">
    <source>
        <dbReference type="Pfam" id="PF01494"/>
    </source>
</evidence>
<evidence type="ECO:0000256" key="6">
    <source>
        <dbReference type="SAM" id="Phobius"/>
    </source>
</evidence>
<keyword evidence="4" id="KW-0560">Oxidoreductase</keyword>
<dbReference type="PRINTS" id="PR00420">
    <property type="entry name" value="RNGMNOXGNASE"/>
</dbReference>
<keyword evidence="6" id="KW-1133">Transmembrane helix</keyword>
<evidence type="ECO:0000313" key="8">
    <source>
        <dbReference type="EMBL" id="KAF2965126.1"/>
    </source>
</evidence>
<proteinExistence type="predicted"/>
<organism evidence="8 9">
    <name type="scientific">Xylaria multiplex</name>
    <dbReference type="NCBI Taxonomy" id="323545"/>
    <lineage>
        <taxon>Eukaryota</taxon>
        <taxon>Fungi</taxon>
        <taxon>Dikarya</taxon>
        <taxon>Ascomycota</taxon>
        <taxon>Pezizomycotina</taxon>
        <taxon>Sordariomycetes</taxon>
        <taxon>Xylariomycetidae</taxon>
        <taxon>Xylariales</taxon>
        <taxon>Xylariaceae</taxon>
        <taxon>Xylaria</taxon>
    </lineage>
</organism>
<keyword evidence="5" id="KW-0503">Monooxygenase</keyword>
<dbReference type="Proteomes" id="UP000481858">
    <property type="component" value="Unassembled WGS sequence"/>
</dbReference>
<keyword evidence="6" id="KW-0812">Transmembrane</keyword>
<evidence type="ECO:0000256" key="5">
    <source>
        <dbReference type="ARBA" id="ARBA00023033"/>
    </source>
</evidence>
<dbReference type="PANTHER" id="PTHR46972">
    <property type="entry name" value="MONOOXYGENASE ASQM-RELATED"/>
    <property type="match status" value="1"/>
</dbReference>
<protein>
    <recommendedName>
        <fullName evidence="7">FAD-binding domain-containing protein</fullName>
    </recommendedName>
</protein>
<gene>
    <name evidence="8" type="ORF">GQX73_g8454</name>
</gene>
<dbReference type="InterPro" id="IPR036188">
    <property type="entry name" value="FAD/NAD-bd_sf"/>
</dbReference>
<evidence type="ECO:0000256" key="1">
    <source>
        <dbReference type="ARBA" id="ARBA00005179"/>
    </source>
</evidence>
<evidence type="ECO:0000313" key="9">
    <source>
        <dbReference type="Proteomes" id="UP000481858"/>
    </source>
</evidence>
<evidence type="ECO:0000256" key="4">
    <source>
        <dbReference type="ARBA" id="ARBA00023002"/>
    </source>
</evidence>
<dbReference type="Pfam" id="PF01494">
    <property type="entry name" value="FAD_binding_3"/>
    <property type="match status" value="1"/>
</dbReference>
<keyword evidence="9" id="KW-1185">Reference proteome</keyword>
<dbReference type="OrthoDB" id="655030at2759"/>
<comment type="pathway">
    <text evidence="1">Secondary metabolite biosynthesis.</text>
</comment>
<dbReference type="GO" id="GO:0004497">
    <property type="term" value="F:monooxygenase activity"/>
    <property type="evidence" value="ECO:0007669"/>
    <property type="project" value="UniProtKB-KW"/>
</dbReference>
<keyword evidence="6" id="KW-0472">Membrane</keyword>
<dbReference type="SUPFAM" id="SSF51905">
    <property type="entry name" value="FAD/NAD(P)-binding domain"/>
    <property type="match status" value="1"/>
</dbReference>